<reference evidence="1" key="1">
    <citation type="journal article" date="2015" name="Nature">
        <title>Complex archaea that bridge the gap between prokaryotes and eukaryotes.</title>
        <authorList>
            <person name="Spang A."/>
            <person name="Saw J.H."/>
            <person name="Jorgensen S.L."/>
            <person name="Zaremba-Niedzwiedzka K."/>
            <person name="Martijn J."/>
            <person name="Lind A.E."/>
            <person name="van Eijk R."/>
            <person name="Schleper C."/>
            <person name="Guy L."/>
            <person name="Ettema T.J."/>
        </authorList>
    </citation>
    <scope>NUCLEOTIDE SEQUENCE</scope>
</reference>
<dbReference type="EMBL" id="LAZR01010637">
    <property type="protein sequence ID" value="KKM65911.1"/>
    <property type="molecule type" value="Genomic_DNA"/>
</dbReference>
<organism evidence="1">
    <name type="scientific">marine sediment metagenome</name>
    <dbReference type="NCBI Taxonomy" id="412755"/>
    <lineage>
        <taxon>unclassified sequences</taxon>
        <taxon>metagenomes</taxon>
        <taxon>ecological metagenomes</taxon>
    </lineage>
</organism>
<sequence>MERTNTSSGLLGTIVTWKVPTSVPFKVLREGLGEAGLDPDMAQELAPYYALCRALNDMKKGRVIRKLRREDNKIFFQLTREHLDPQEATYRREAELSIDTNTGVIECLKPRIKQKAEDLLAEHQATRTASDVTYLLFRIYKIHEADLIAIREQGGAYFVPKDYAKLVRQTRALLDAIGGKLRTFDVRLGSDDTAESIAESMSDHFEGLVEQFKESCESITTETRTDVQTRRWETVAGLKQKMELYRGLLSGYADHIGDVIEEAEKELIHKLKS</sequence>
<comment type="caution">
    <text evidence="1">The sequence shown here is derived from an EMBL/GenBank/DDBJ whole genome shotgun (WGS) entry which is preliminary data.</text>
</comment>
<evidence type="ECO:0000313" key="1">
    <source>
        <dbReference type="EMBL" id="KKM65911.1"/>
    </source>
</evidence>
<gene>
    <name evidence="1" type="ORF">LCGC14_1486530</name>
</gene>
<dbReference type="AlphaFoldDB" id="A0A0F9JTW3"/>
<proteinExistence type="predicted"/>
<accession>A0A0F9JTW3</accession>
<name>A0A0F9JTW3_9ZZZZ</name>
<protein>
    <submittedName>
        <fullName evidence="1">Uncharacterized protein</fullName>
    </submittedName>
</protein>